<dbReference type="EMBL" id="BARV01016644">
    <property type="protein sequence ID" value="GAI29407.1"/>
    <property type="molecule type" value="Genomic_DNA"/>
</dbReference>
<evidence type="ECO:0000313" key="1">
    <source>
        <dbReference type="EMBL" id="GAI29407.1"/>
    </source>
</evidence>
<name>X1MCM2_9ZZZZ</name>
<organism evidence="1">
    <name type="scientific">marine sediment metagenome</name>
    <dbReference type="NCBI Taxonomy" id="412755"/>
    <lineage>
        <taxon>unclassified sequences</taxon>
        <taxon>metagenomes</taxon>
        <taxon>ecological metagenomes</taxon>
    </lineage>
</organism>
<comment type="caution">
    <text evidence="1">The sequence shown here is derived from an EMBL/GenBank/DDBJ whole genome shotgun (WGS) entry which is preliminary data.</text>
</comment>
<gene>
    <name evidence="1" type="ORF">S06H3_28517</name>
</gene>
<dbReference type="AlphaFoldDB" id="X1MCM2"/>
<reference evidence="1" key="1">
    <citation type="journal article" date="2014" name="Front. Microbiol.">
        <title>High frequency of phylogenetically diverse reductive dehalogenase-homologous genes in deep subseafloor sedimentary metagenomes.</title>
        <authorList>
            <person name="Kawai M."/>
            <person name="Futagami T."/>
            <person name="Toyoda A."/>
            <person name="Takaki Y."/>
            <person name="Nishi S."/>
            <person name="Hori S."/>
            <person name="Arai W."/>
            <person name="Tsubouchi T."/>
            <person name="Morono Y."/>
            <person name="Uchiyama I."/>
            <person name="Ito T."/>
            <person name="Fujiyama A."/>
            <person name="Inagaki F."/>
            <person name="Takami H."/>
        </authorList>
    </citation>
    <scope>NUCLEOTIDE SEQUENCE</scope>
    <source>
        <strain evidence="1">Expedition CK06-06</strain>
    </source>
</reference>
<proteinExistence type="predicted"/>
<feature type="non-terminal residue" evidence="1">
    <location>
        <position position="73"/>
    </location>
</feature>
<protein>
    <submittedName>
        <fullName evidence="1">Uncharacterized protein</fullName>
    </submittedName>
</protein>
<sequence>MTKELTLRKRLLNTFARKKVDRLVFSPRLYYWYLGNKLYFALKTDEKCHAQIPPQFLRKSQPEIYDYLGASPR</sequence>
<accession>X1MCM2</accession>